<name>A0ACB9SEM1_9MYRT</name>
<protein>
    <submittedName>
        <fullName evidence="1">Uncharacterized protein</fullName>
    </submittedName>
</protein>
<reference evidence="2" key="1">
    <citation type="journal article" date="2023" name="Front. Plant Sci.">
        <title>Chromosomal-level genome assembly of Melastoma candidum provides insights into trichome evolution.</title>
        <authorList>
            <person name="Zhong Y."/>
            <person name="Wu W."/>
            <person name="Sun C."/>
            <person name="Zou P."/>
            <person name="Liu Y."/>
            <person name="Dai S."/>
            <person name="Zhou R."/>
        </authorList>
    </citation>
    <scope>NUCLEOTIDE SEQUENCE [LARGE SCALE GENOMIC DNA]</scope>
</reference>
<gene>
    <name evidence="1" type="ORF">MLD38_004549</name>
</gene>
<evidence type="ECO:0000313" key="1">
    <source>
        <dbReference type="EMBL" id="KAI4386632.1"/>
    </source>
</evidence>
<organism evidence="1 2">
    <name type="scientific">Melastoma candidum</name>
    <dbReference type="NCBI Taxonomy" id="119954"/>
    <lineage>
        <taxon>Eukaryota</taxon>
        <taxon>Viridiplantae</taxon>
        <taxon>Streptophyta</taxon>
        <taxon>Embryophyta</taxon>
        <taxon>Tracheophyta</taxon>
        <taxon>Spermatophyta</taxon>
        <taxon>Magnoliopsida</taxon>
        <taxon>eudicotyledons</taxon>
        <taxon>Gunneridae</taxon>
        <taxon>Pentapetalae</taxon>
        <taxon>rosids</taxon>
        <taxon>malvids</taxon>
        <taxon>Myrtales</taxon>
        <taxon>Melastomataceae</taxon>
        <taxon>Melastomatoideae</taxon>
        <taxon>Melastomateae</taxon>
        <taxon>Melastoma</taxon>
    </lineage>
</organism>
<accession>A0ACB9SEM1</accession>
<dbReference type="Proteomes" id="UP001057402">
    <property type="component" value="Chromosome 2"/>
</dbReference>
<comment type="caution">
    <text evidence="1">The sequence shown here is derived from an EMBL/GenBank/DDBJ whole genome shotgun (WGS) entry which is preliminary data.</text>
</comment>
<dbReference type="EMBL" id="CM042881">
    <property type="protein sequence ID" value="KAI4386632.1"/>
    <property type="molecule type" value="Genomic_DNA"/>
</dbReference>
<evidence type="ECO:0000313" key="2">
    <source>
        <dbReference type="Proteomes" id="UP001057402"/>
    </source>
</evidence>
<keyword evidence="2" id="KW-1185">Reference proteome</keyword>
<sequence>MASDKLVLAAIASVLLLLPCAAVAKDYIVGDSKGWTINYDYQAWAKDKVFRVGDRLVFKYTPPEHNVFKVNGTAFKDCTIPPANEAMKSGHDVVELKTPGKKWYICGVGQHCSMFHLKLVIDVVPATAKPHAPAPAPTFHIAAPHKKARGPGRTHAPAPSPSKKGSKSTGY</sequence>
<proteinExistence type="predicted"/>